<evidence type="ECO:0000259" key="2">
    <source>
        <dbReference type="PROSITE" id="PS50908"/>
    </source>
</evidence>
<dbReference type="OrthoDB" id="277175at2759"/>
<dbReference type="SMART" id="SM00591">
    <property type="entry name" value="RWD"/>
    <property type="match status" value="1"/>
</dbReference>
<dbReference type="InterPro" id="IPR040213">
    <property type="entry name" value="GIR2-like"/>
</dbReference>
<evidence type="ECO:0000313" key="3">
    <source>
        <dbReference type="EMBL" id="TKA82900.1"/>
    </source>
</evidence>
<dbReference type="EMBL" id="NAJQ01000022">
    <property type="protein sequence ID" value="TKA82900.1"/>
    <property type="molecule type" value="Genomic_DNA"/>
</dbReference>
<dbReference type="InterPro" id="IPR016135">
    <property type="entry name" value="UBQ-conjugating_enzyme/RWD"/>
</dbReference>
<dbReference type="InterPro" id="IPR006575">
    <property type="entry name" value="RWD_dom"/>
</dbReference>
<evidence type="ECO:0000256" key="1">
    <source>
        <dbReference type="SAM" id="MobiDB-lite"/>
    </source>
</evidence>
<dbReference type="STRING" id="329884.A0A4U0XYJ2"/>
<feature type="domain" description="RWD" evidence="2">
    <location>
        <begin position="8"/>
        <end position="121"/>
    </location>
</feature>
<gene>
    <name evidence="3" type="ORF">B0A55_01150</name>
</gene>
<feature type="compositionally biased region" description="Basic and acidic residues" evidence="1">
    <location>
        <begin position="171"/>
        <end position="196"/>
    </location>
</feature>
<keyword evidence="4" id="KW-1185">Reference proteome</keyword>
<dbReference type="AlphaFoldDB" id="A0A4U0XYJ2"/>
<sequence>MGRDEQKEEREVLDSIFPDEIQDVSDAEYRVSIALDVKKADEDESPDPVILLNVLYPAAYPDEAPRLDITQPPNAPRYEHLDIQEDKARLLEALEPTIEESMGMAMVFTLVSALKDSAELLVSERQQAIQALKDIESAKAEEEENRKFEGEKVTRESFLAWREGFRQEMADEAARRQAEVEAEEKKKRGAKEEKKLTGRQLWQRGLAGNTVEEEEEEEEGDDALEGMQKLKVEG</sequence>
<comment type="caution">
    <text evidence="3">The sequence shown here is derived from an EMBL/GenBank/DDBJ whole genome shotgun (WGS) entry which is preliminary data.</text>
</comment>
<proteinExistence type="predicted"/>
<dbReference type="FunFam" id="3.10.110.10:FF:000075">
    <property type="entry name" value="RWD domain-containing protein (Gir2)"/>
    <property type="match status" value="1"/>
</dbReference>
<reference evidence="3 4" key="1">
    <citation type="submission" date="2017-03" db="EMBL/GenBank/DDBJ databases">
        <title>Genomes of endolithic fungi from Antarctica.</title>
        <authorList>
            <person name="Coleine C."/>
            <person name="Masonjones S."/>
            <person name="Stajich J.E."/>
        </authorList>
    </citation>
    <scope>NUCLEOTIDE SEQUENCE [LARGE SCALE GENOMIC DNA]</scope>
    <source>
        <strain evidence="3 4">CCFEE 5184</strain>
    </source>
</reference>
<accession>A0A4U0XYJ2</accession>
<dbReference type="PROSITE" id="PS50908">
    <property type="entry name" value="RWD"/>
    <property type="match status" value="1"/>
</dbReference>
<dbReference type="PANTHER" id="PTHR12292">
    <property type="entry name" value="RWD DOMAIN-CONTAINING PROTEIN"/>
    <property type="match status" value="1"/>
</dbReference>
<feature type="region of interest" description="Disordered" evidence="1">
    <location>
        <begin position="171"/>
        <end position="234"/>
    </location>
</feature>
<dbReference type="Proteomes" id="UP000309340">
    <property type="component" value="Unassembled WGS sequence"/>
</dbReference>
<dbReference type="Gene3D" id="3.10.110.10">
    <property type="entry name" value="Ubiquitin Conjugating Enzyme"/>
    <property type="match status" value="1"/>
</dbReference>
<evidence type="ECO:0000313" key="4">
    <source>
        <dbReference type="Proteomes" id="UP000309340"/>
    </source>
</evidence>
<feature type="compositionally biased region" description="Acidic residues" evidence="1">
    <location>
        <begin position="211"/>
        <end position="224"/>
    </location>
</feature>
<dbReference type="CDD" id="cd23823">
    <property type="entry name" value="RWD_GCN2"/>
    <property type="match status" value="1"/>
</dbReference>
<organism evidence="3 4">
    <name type="scientific">Friedmanniomyces simplex</name>
    <dbReference type="NCBI Taxonomy" id="329884"/>
    <lineage>
        <taxon>Eukaryota</taxon>
        <taxon>Fungi</taxon>
        <taxon>Dikarya</taxon>
        <taxon>Ascomycota</taxon>
        <taxon>Pezizomycotina</taxon>
        <taxon>Dothideomycetes</taxon>
        <taxon>Dothideomycetidae</taxon>
        <taxon>Mycosphaerellales</taxon>
        <taxon>Teratosphaeriaceae</taxon>
        <taxon>Friedmanniomyces</taxon>
    </lineage>
</organism>
<dbReference type="SUPFAM" id="SSF54495">
    <property type="entry name" value="UBC-like"/>
    <property type="match status" value="1"/>
</dbReference>
<dbReference type="Pfam" id="PF05773">
    <property type="entry name" value="RWD"/>
    <property type="match status" value="1"/>
</dbReference>
<name>A0A4U0XYJ2_9PEZI</name>
<protein>
    <recommendedName>
        <fullName evidence="2">RWD domain-containing protein</fullName>
    </recommendedName>
</protein>